<protein>
    <recommendedName>
        <fullName evidence="8">Glycosyltransferase 2-like domain-containing protein</fullName>
    </recommendedName>
</protein>
<organism evidence="9 10">
    <name type="scientific">Rhodanobacter thiooxydans</name>
    <dbReference type="NCBI Taxonomy" id="416169"/>
    <lineage>
        <taxon>Bacteria</taxon>
        <taxon>Pseudomonadati</taxon>
        <taxon>Pseudomonadota</taxon>
        <taxon>Gammaproteobacteria</taxon>
        <taxon>Lysobacterales</taxon>
        <taxon>Rhodanobacteraceae</taxon>
        <taxon>Rhodanobacter</taxon>
    </lineage>
</organism>
<dbReference type="InterPro" id="IPR029044">
    <property type="entry name" value="Nucleotide-diphossugar_trans"/>
</dbReference>
<dbReference type="AlphaFoldDB" id="A0A154QEN2"/>
<evidence type="ECO:0000259" key="8">
    <source>
        <dbReference type="Pfam" id="PF00535"/>
    </source>
</evidence>
<keyword evidence="3" id="KW-0808">Transferase</keyword>
<keyword evidence="10" id="KW-1185">Reference proteome</keyword>
<comment type="caution">
    <text evidence="9">The sequence shown here is derived from an EMBL/GenBank/DDBJ whole genome shotgun (WGS) entry which is preliminary data.</text>
</comment>
<accession>A0A154QEN2</accession>
<sequence length="157" mass="16519">MRTCHDHDAPNIVVPAYNEADVLPLFHARLTAVLDRMPIRGTIIYVDDGSQDATWSLLDRLAAADDRIHALRLSRNFGKEAALTAGIDAVSTPSNADVASPRKPGLPHRVGAGTARQAAALQRIASPPSALEATPAGTVLSSMGDGMPPRTTQPPQG</sequence>
<evidence type="ECO:0000256" key="2">
    <source>
        <dbReference type="ARBA" id="ARBA00022676"/>
    </source>
</evidence>
<evidence type="ECO:0000256" key="5">
    <source>
        <dbReference type="ARBA" id="ARBA00022989"/>
    </source>
</evidence>
<name>A0A154QEN2_9GAMM</name>
<dbReference type="Gene3D" id="3.90.550.10">
    <property type="entry name" value="Spore Coat Polysaccharide Biosynthesis Protein SpsA, Chain A"/>
    <property type="match status" value="1"/>
</dbReference>
<evidence type="ECO:0000256" key="7">
    <source>
        <dbReference type="SAM" id="MobiDB-lite"/>
    </source>
</evidence>
<dbReference type="GO" id="GO:0016757">
    <property type="term" value="F:glycosyltransferase activity"/>
    <property type="evidence" value="ECO:0007669"/>
    <property type="project" value="UniProtKB-KW"/>
</dbReference>
<dbReference type="Proteomes" id="UP000076131">
    <property type="component" value="Unassembled WGS sequence"/>
</dbReference>
<dbReference type="GO" id="GO:0005886">
    <property type="term" value="C:plasma membrane"/>
    <property type="evidence" value="ECO:0007669"/>
    <property type="project" value="TreeGrafter"/>
</dbReference>
<evidence type="ECO:0000256" key="1">
    <source>
        <dbReference type="ARBA" id="ARBA00004141"/>
    </source>
</evidence>
<dbReference type="EMBL" id="LVJS01000054">
    <property type="protein sequence ID" value="KZC22674.1"/>
    <property type="molecule type" value="Genomic_DNA"/>
</dbReference>
<evidence type="ECO:0000313" key="10">
    <source>
        <dbReference type="Proteomes" id="UP000076131"/>
    </source>
</evidence>
<evidence type="ECO:0000256" key="4">
    <source>
        <dbReference type="ARBA" id="ARBA00022692"/>
    </source>
</evidence>
<dbReference type="InterPro" id="IPR001173">
    <property type="entry name" value="Glyco_trans_2-like"/>
</dbReference>
<dbReference type="InterPro" id="IPR050256">
    <property type="entry name" value="Glycosyltransferase_2"/>
</dbReference>
<keyword evidence="4" id="KW-0812">Transmembrane</keyword>
<reference evidence="9 10" key="1">
    <citation type="journal article" date="2016" name="MBio">
        <title>Lateral Gene Transfer in a Heavy Metal-Contaminated-Groundwater Microbial Community.</title>
        <authorList>
            <person name="Hemme C.L."/>
            <person name="Green S.J."/>
            <person name="Rishishwar L."/>
            <person name="Prakash O."/>
            <person name="Pettenato A."/>
            <person name="Chakraborty R."/>
            <person name="Deutschbauer A.M."/>
            <person name="Van Nostrand J.D."/>
            <person name="Wu L."/>
            <person name="He Z."/>
            <person name="Jordan I.K."/>
            <person name="Hazen T.C."/>
            <person name="Arkin A.P."/>
            <person name="Kostka J.E."/>
            <person name="Zhou J."/>
        </authorList>
    </citation>
    <scope>NUCLEOTIDE SEQUENCE [LARGE SCALE GENOMIC DNA]</scope>
    <source>
        <strain evidence="9 10">FW104-T7</strain>
    </source>
</reference>
<keyword evidence="6" id="KW-0472">Membrane</keyword>
<evidence type="ECO:0000256" key="6">
    <source>
        <dbReference type="ARBA" id="ARBA00023136"/>
    </source>
</evidence>
<gene>
    <name evidence="9" type="ORF">RHOFW104T7_17865</name>
</gene>
<keyword evidence="2" id="KW-0328">Glycosyltransferase</keyword>
<dbReference type="Pfam" id="PF00535">
    <property type="entry name" value="Glycos_transf_2"/>
    <property type="match status" value="1"/>
</dbReference>
<evidence type="ECO:0000256" key="3">
    <source>
        <dbReference type="ARBA" id="ARBA00022679"/>
    </source>
</evidence>
<dbReference type="SUPFAM" id="SSF53448">
    <property type="entry name" value="Nucleotide-diphospho-sugar transferases"/>
    <property type="match status" value="1"/>
</dbReference>
<evidence type="ECO:0000313" key="9">
    <source>
        <dbReference type="EMBL" id="KZC22674.1"/>
    </source>
</evidence>
<proteinExistence type="predicted"/>
<comment type="subcellular location">
    <subcellularLocation>
        <location evidence="1">Membrane</location>
        <topology evidence="1">Multi-pass membrane protein</topology>
    </subcellularLocation>
</comment>
<dbReference type="PANTHER" id="PTHR48090">
    <property type="entry name" value="UNDECAPRENYL-PHOSPHATE 4-DEOXY-4-FORMAMIDO-L-ARABINOSE TRANSFERASE-RELATED"/>
    <property type="match status" value="1"/>
</dbReference>
<keyword evidence="5" id="KW-1133">Transmembrane helix</keyword>
<dbReference type="STRING" id="416169.RHOFW104T7_17865"/>
<dbReference type="PANTHER" id="PTHR48090:SF1">
    <property type="entry name" value="PROPHAGE BACTOPRENOL GLUCOSYL TRANSFERASE HOMOLOG"/>
    <property type="match status" value="1"/>
</dbReference>
<feature type="domain" description="Glycosyltransferase 2-like" evidence="8">
    <location>
        <begin position="12"/>
        <end position="91"/>
    </location>
</feature>
<feature type="region of interest" description="Disordered" evidence="7">
    <location>
        <begin position="119"/>
        <end position="157"/>
    </location>
</feature>